<protein>
    <submittedName>
        <fullName evidence="6">LysR family transcriptional regulator</fullName>
    </submittedName>
</protein>
<dbReference type="Proteomes" id="UP000198263">
    <property type="component" value="Unassembled WGS sequence"/>
</dbReference>
<dbReference type="OrthoDB" id="9080054at2"/>
<dbReference type="AlphaFoldDB" id="A0A658QRA6"/>
<keyword evidence="4" id="KW-0804">Transcription</keyword>
<evidence type="ECO:0000313" key="6">
    <source>
        <dbReference type="EMBL" id="SAL13404.1"/>
    </source>
</evidence>
<dbReference type="InterPro" id="IPR036390">
    <property type="entry name" value="WH_DNA-bd_sf"/>
</dbReference>
<evidence type="ECO:0000259" key="5">
    <source>
        <dbReference type="PROSITE" id="PS50931"/>
    </source>
</evidence>
<dbReference type="GO" id="GO:0003700">
    <property type="term" value="F:DNA-binding transcription factor activity"/>
    <property type="evidence" value="ECO:0007669"/>
    <property type="project" value="InterPro"/>
</dbReference>
<dbReference type="InterPro" id="IPR036388">
    <property type="entry name" value="WH-like_DNA-bd_sf"/>
</dbReference>
<gene>
    <name evidence="6" type="ORF">AWB72_00521</name>
</gene>
<dbReference type="InterPro" id="IPR058163">
    <property type="entry name" value="LysR-type_TF_proteobact-type"/>
</dbReference>
<dbReference type="PANTHER" id="PTHR30537:SF35">
    <property type="entry name" value="TRANSCRIPTIONAL REGULATORY PROTEIN"/>
    <property type="match status" value="1"/>
</dbReference>
<feature type="domain" description="HTH lysR-type" evidence="5">
    <location>
        <begin position="1"/>
        <end position="59"/>
    </location>
</feature>
<comment type="caution">
    <text evidence="6">The sequence shown here is derived from an EMBL/GenBank/DDBJ whole genome shotgun (WGS) entry which is preliminary data.</text>
</comment>
<dbReference type="EMBL" id="FCNV02000001">
    <property type="protein sequence ID" value="SAL13404.1"/>
    <property type="molecule type" value="Genomic_DNA"/>
</dbReference>
<dbReference type="Gene3D" id="3.40.190.290">
    <property type="match status" value="1"/>
</dbReference>
<dbReference type="Gene3D" id="1.10.10.10">
    <property type="entry name" value="Winged helix-like DNA-binding domain superfamily/Winged helix DNA-binding domain"/>
    <property type="match status" value="1"/>
</dbReference>
<dbReference type="PANTHER" id="PTHR30537">
    <property type="entry name" value="HTH-TYPE TRANSCRIPTIONAL REGULATOR"/>
    <property type="match status" value="1"/>
</dbReference>
<dbReference type="Pfam" id="PF03466">
    <property type="entry name" value="LysR_substrate"/>
    <property type="match status" value="1"/>
</dbReference>
<reference evidence="6 7" key="1">
    <citation type="submission" date="2016-01" db="EMBL/GenBank/DDBJ databases">
        <authorList>
            <person name="Peeters C."/>
        </authorList>
    </citation>
    <scope>NUCLEOTIDE SEQUENCE [LARGE SCALE GENOMIC DNA]</scope>
    <source>
        <strain evidence="6">LMG 29315</strain>
    </source>
</reference>
<keyword evidence="3" id="KW-0238">DNA-binding</keyword>
<dbReference type="RefSeq" id="WP_052450109.1">
    <property type="nucleotide sequence ID" value="NZ_FCNV02000001.1"/>
</dbReference>
<evidence type="ECO:0000313" key="7">
    <source>
        <dbReference type="Proteomes" id="UP000198263"/>
    </source>
</evidence>
<proteinExistence type="inferred from homology"/>
<comment type="similarity">
    <text evidence="1">Belongs to the LysR transcriptional regulatory family.</text>
</comment>
<dbReference type="InterPro" id="IPR005119">
    <property type="entry name" value="LysR_subst-bd"/>
</dbReference>
<evidence type="ECO:0000256" key="2">
    <source>
        <dbReference type="ARBA" id="ARBA00023015"/>
    </source>
</evidence>
<keyword evidence="7" id="KW-1185">Reference proteome</keyword>
<sequence length="321" mass="34565">MNQLQAMRVFLKVAETESFGRAAAALDLSNAVVTRYVSLLETHLNTRLLNRTTRSVSLTEAGKAYADGCRAVIEQVETIEATVANSSVDPSGTLKLVASASFSLLELTPMLRAFRERYPNVKLKLTLLHRPVDLVDEGFDAGIVVPHLVSSGTLINRPLFKVAAALVASPEYLKRRGAPARPALLAKHDFLAPSTDIHSSTWTFIGPSGMQEEVSLDPAYTVNSSPMLRQAAISGMGIAVLPESYVAQDIEAGALVRLLPAYTIKDADKQVSIVYPGRRHVSAKTRSFVDFALAYFRDRAPAEAGLVAISDSSGITPANVT</sequence>
<dbReference type="Pfam" id="PF00126">
    <property type="entry name" value="HTH_1"/>
    <property type="match status" value="1"/>
</dbReference>
<dbReference type="FunFam" id="1.10.10.10:FF:000001">
    <property type="entry name" value="LysR family transcriptional regulator"/>
    <property type="match status" value="1"/>
</dbReference>
<evidence type="ECO:0000256" key="4">
    <source>
        <dbReference type="ARBA" id="ARBA00023163"/>
    </source>
</evidence>
<dbReference type="PROSITE" id="PS50931">
    <property type="entry name" value="HTH_LYSR"/>
    <property type="match status" value="1"/>
</dbReference>
<name>A0A658QRA6_9BURK</name>
<dbReference type="GO" id="GO:0006351">
    <property type="term" value="P:DNA-templated transcription"/>
    <property type="evidence" value="ECO:0007669"/>
    <property type="project" value="TreeGrafter"/>
</dbReference>
<dbReference type="SUPFAM" id="SSF46785">
    <property type="entry name" value="Winged helix' DNA-binding domain"/>
    <property type="match status" value="1"/>
</dbReference>
<dbReference type="SUPFAM" id="SSF53850">
    <property type="entry name" value="Periplasmic binding protein-like II"/>
    <property type="match status" value="1"/>
</dbReference>
<evidence type="ECO:0000256" key="3">
    <source>
        <dbReference type="ARBA" id="ARBA00023125"/>
    </source>
</evidence>
<dbReference type="GO" id="GO:0043565">
    <property type="term" value="F:sequence-specific DNA binding"/>
    <property type="evidence" value="ECO:0007669"/>
    <property type="project" value="TreeGrafter"/>
</dbReference>
<dbReference type="CDD" id="cd08422">
    <property type="entry name" value="PBP2_CrgA_like"/>
    <property type="match status" value="1"/>
</dbReference>
<organism evidence="6 7">
    <name type="scientific">Caballeronia concitans</name>
    <dbReference type="NCBI Taxonomy" id="1777133"/>
    <lineage>
        <taxon>Bacteria</taxon>
        <taxon>Pseudomonadati</taxon>
        <taxon>Pseudomonadota</taxon>
        <taxon>Betaproteobacteria</taxon>
        <taxon>Burkholderiales</taxon>
        <taxon>Burkholderiaceae</taxon>
        <taxon>Caballeronia</taxon>
    </lineage>
</organism>
<evidence type="ECO:0000256" key="1">
    <source>
        <dbReference type="ARBA" id="ARBA00009437"/>
    </source>
</evidence>
<dbReference type="InterPro" id="IPR000847">
    <property type="entry name" value="LysR_HTH_N"/>
</dbReference>
<accession>A0A658QRA6</accession>
<keyword evidence="2" id="KW-0805">Transcription regulation</keyword>